<gene>
    <name evidence="1" type="ORF">ACFQPB_07290</name>
</gene>
<dbReference type="EMBL" id="JBHTCA010000004">
    <property type="protein sequence ID" value="MFC7408660.1"/>
    <property type="molecule type" value="Genomic_DNA"/>
</dbReference>
<accession>A0ABW2QMQ9</accession>
<dbReference type="Proteomes" id="UP001596501">
    <property type="component" value="Unassembled WGS sequence"/>
</dbReference>
<keyword evidence="2" id="KW-1185">Reference proteome</keyword>
<name>A0ABW2QMQ9_9BURK</name>
<protein>
    <submittedName>
        <fullName evidence="1">Uncharacterized protein</fullName>
    </submittedName>
</protein>
<reference evidence="2" key="1">
    <citation type="journal article" date="2019" name="Int. J. Syst. Evol. Microbiol.">
        <title>The Global Catalogue of Microorganisms (GCM) 10K type strain sequencing project: providing services to taxonomists for standard genome sequencing and annotation.</title>
        <authorList>
            <consortium name="The Broad Institute Genomics Platform"/>
            <consortium name="The Broad Institute Genome Sequencing Center for Infectious Disease"/>
            <person name="Wu L."/>
            <person name="Ma J."/>
        </authorList>
    </citation>
    <scope>NUCLEOTIDE SEQUENCE [LARGE SCALE GENOMIC DNA]</scope>
    <source>
        <strain evidence="2">CGMCC 1.12371</strain>
    </source>
</reference>
<proteinExistence type="predicted"/>
<comment type="caution">
    <text evidence="1">The sequence shown here is derived from an EMBL/GenBank/DDBJ whole genome shotgun (WGS) entry which is preliminary data.</text>
</comment>
<sequence>MDRDYDGTLSELFESTDDSLADVRRFPKGMHYDTKLALCLTGGKLPLLLDDCLLSKRIQSEHADSVLEKFKNKLKNSRAPGQDAEELFCNFRFLTILDSVVPLTRTSAIDQVKSFKKKLKKFFGAYRSLWVVGAIEVEIVNMSGMRLLQTIENAEGMRKLKTCEQLFNLWVKPEDRNNDSYALIHFHGLMFHRSENELHAINRDLKRKSEWSKIDYQTMMKRLSREYEGRIKPLTLSLEHIARYIVKGGTDRAGKYVYLRYKHNYSNGSIPNDLSELESDLKSDIISEVKDDYSNWDHMSLTYGETIFLAQLTRSMMYMNRAPKTDKNHGKGYLIILENRPARASKRKKRK</sequence>
<organism evidence="1 2">
    <name type="scientific">Hydrogenophaga atypica</name>
    <dbReference type="NCBI Taxonomy" id="249409"/>
    <lineage>
        <taxon>Bacteria</taxon>
        <taxon>Pseudomonadati</taxon>
        <taxon>Pseudomonadota</taxon>
        <taxon>Betaproteobacteria</taxon>
        <taxon>Burkholderiales</taxon>
        <taxon>Comamonadaceae</taxon>
        <taxon>Hydrogenophaga</taxon>
    </lineage>
</organism>
<dbReference type="RefSeq" id="WP_382221291.1">
    <property type="nucleotide sequence ID" value="NZ_JBHTCA010000004.1"/>
</dbReference>
<evidence type="ECO:0000313" key="1">
    <source>
        <dbReference type="EMBL" id="MFC7408660.1"/>
    </source>
</evidence>
<evidence type="ECO:0000313" key="2">
    <source>
        <dbReference type="Proteomes" id="UP001596501"/>
    </source>
</evidence>